<dbReference type="EMBL" id="JBHRYO010000002">
    <property type="protein sequence ID" value="MFC3759032.1"/>
    <property type="molecule type" value="Genomic_DNA"/>
</dbReference>
<evidence type="ECO:0000313" key="2">
    <source>
        <dbReference type="EMBL" id="MFC3759032.1"/>
    </source>
</evidence>
<reference evidence="3" key="1">
    <citation type="journal article" date="2019" name="Int. J. Syst. Evol. Microbiol.">
        <title>The Global Catalogue of Microorganisms (GCM) 10K type strain sequencing project: providing services to taxonomists for standard genome sequencing and annotation.</title>
        <authorList>
            <consortium name="The Broad Institute Genomics Platform"/>
            <consortium name="The Broad Institute Genome Sequencing Center for Infectious Disease"/>
            <person name="Wu L."/>
            <person name="Ma J."/>
        </authorList>
    </citation>
    <scope>NUCLEOTIDE SEQUENCE [LARGE SCALE GENOMIC DNA]</scope>
    <source>
        <strain evidence="3">CECT 7798</strain>
    </source>
</reference>
<dbReference type="Proteomes" id="UP001595735">
    <property type="component" value="Unassembled WGS sequence"/>
</dbReference>
<accession>A0ABV7Y1P6</accession>
<evidence type="ECO:0008006" key="4">
    <source>
        <dbReference type="Google" id="ProtNLM"/>
    </source>
</evidence>
<keyword evidence="1" id="KW-0732">Signal</keyword>
<feature type="chain" id="PRO_5046831036" description="DUF4292 domain-containing protein" evidence="1">
    <location>
        <begin position="22"/>
        <end position="225"/>
    </location>
</feature>
<dbReference type="PROSITE" id="PS51257">
    <property type="entry name" value="PROKAR_LIPOPROTEIN"/>
    <property type="match status" value="1"/>
</dbReference>
<evidence type="ECO:0000256" key="1">
    <source>
        <dbReference type="SAM" id="SignalP"/>
    </source>
</evidence>
<protein>
    <recommendedName>
        <fullName evidence="4">DUF4292 domain-containing protein</fullName>
    </recommendedName>
</protein>
<comment type="caution">
    <text evidence="2">The sequence shown here is derived from an EMBL/GenBank/DDBJ whole genome shotgun (WGS) entry which is preliminary data.</text>
</comment>
<dbReference type="RefSeq" id="WP_290301113.1">
    <property type="nucleotide sequence ID" value="NZ_JAUFQR010000001.1"/>
</dbReference>
<keyword evidence="3" id="KW-1185">Reference proteome</keyword>
<feature type="signal peptide" evidence="1">
    <location>
        <begin position="1"/>
        <end position="21"/>
    </location>
</feature>
<proteinExistence type="predicted"/>
<organism evidence="2 3">
    <name type="scientific">Chryseobacterium tructae</name>
    <dbReference type="NCBI Taxonomy" id="1037380"/>
    <lineage>
        <taxon>Bacteria</taxon>
        <taxon>Pseudomonadati</taxon>
        <taxon>Bacteroidota</taxon>
        <taxon>Flavobacteriia</taxon>
        <taxon>Flavobacteriales</taxon>
        <taxon>Weeksellaceae</taxon>
        <taxon>Chryseobacterium group</taxon>
        <taxon>Chryseobacterium</taxon>
    </lineage>
</organism>
<name>A0ABV7Y1P6_9FLAO</name>
<evidence type="ECO:0000313" key="3">
    <source>
        <dbReference type="Proteomes" id="UP001595735"/>
    </source>
</evidence>
<gene>
    <name evidence="2" type="ORF">ACFONJ_23950</name>
</gene>
<sequence>MRSIKILPFLLLLLMSCSKIATTPEDKKSIEEVQKFYGGSVETIKGAEFFNSKSNNYFELSIKGSELMNRQPDRSISNAANIAYIIYQNQNAEKYDIIKTKIILSDGTNILKSFSKEELDEIKNIYPEIDRLNSALINKNYDEILEMFDPKFKPQDKLLKDGLADIDSKLGSIEKIQFQGFEFFDDSNLGSTILIREVGKRDTKFPFINLVFNRKTKKLLNLEFP</sequence>